<dbReference type="RefSeq" id="WP_092057686.1">
    <property type="nucleotide sequence ID" value="NZ_FOJJ01000037.1"/>
</dbReference>
<keyword evidence="4 6" id="KW-1133">Transmembrane helix</keyword>
<protein>
    <submittedName>
        <fullName evidence="7">DUF445 family protein</fullName>
    </submittedName>
</protein>
<accession>A0A550JF79</accession>
<dbReference type="PANTHER" id="PTHR35791">
    <property type="entry name" value="UPF0754 MEMBRANE PROTEIN YHEB"/>
    <property type="match status" value="1"/>
</dbReference>
<keyword evidence="5 6" id="KW-0472">Membrane</keyword>
<evidence type="ECO:0000313" key="7">
    <source>
        <dbReference type="EMBL" id="TRO81859.1"/>
    </source>
</evidence>
<organism evidence="7 8">
    <name type="scientific">Trichloromonas acetexigens</name>
    <dbReference type="NCBI Taxonomy" id="38815"/>
    <lineage>
        <taxon>Bacteria</taxon>
        <taxon>Pseudomonadati</taxon>
        <taxon>Thermodesulfobacteriota</taxon>
        <taxon>Desulfuromonadia</taxon>
        <taxon>Desulfuromonadales</taxon>
        <taxon>Trichloromonadaceae</taxon>
        <taxon>Trichloromonas</taxon>
    </lineage>
</organism>
<keyword evidence="8" id="KW-1185">Reference proteome</keyword>
<dbReference type="EMBL" id="VJVV01000005">
    <property type="protein sequence ID" value="TRO81859.1"/>
    <property type="molecule type" value="Genomic_DNA"/>
</dbReference>
<dbReference type="InterPro" id="IPR007383">
    <property type="entry name" value="DUF445"/>
</dbReference>
<feature type="transmembrane region" description="Helical" evidence="6">
    <location>
        <begin position="12"/>
        <end position="35"/>
    </location>
</feature>
<dbReference type="GO" id="GO:0012505">
    <property type="term" value="C:endomembrane system"/>
    <property type="evidence" value="ECO:0007669"/>
    <property type="project" value="UniProtKB-SubCell"/>
</dbReference>
<comment type="similarity">
    <text evidence="2">Belongs to the UPF0754 family.</text>
</comment>
<evidence type="ECO:0000256" key="4">
    <source>
        <dbReference type="ARBA" id="ARBA00022989"/>
    </source>
</evidence>
<gene>
    <name evidence="7" type="ORF">FL622_08655</name>
</gene>
<name>A0A550JF79_9BACT</name>
<dbReference type="AlphaFoldDB" id="A0A550JF79"/>
<comment type="subcellular location">
    <subcellularLocation>
        <location evidence="1">Endomembrane system</location>
    </subcellularLocation>
</comment>
<evidence type="ECO:0000313" key="8">
    <source>
        <dbReference type="Proteomes" id="UP000317155"/>
    </source>
</evidence>
<evidence type="ECO:0000256" key="1">
    <source>
        <dbReference type="ARBA" id="ARBA00004308"/>
    </source>
</evidence>
<evidence type="ECO:0000256" key="2">
    <source>
        <dbReference type="ARBA" id="ARBA00008053"/>
    </source>
</evidence>
<feature type="transmembrane region" description="Helical" evidence="6">
    <location>
        <begin position="510"/>
        <end position="530"/>
    </location>
</feature>
<proteinExistence type="inferred from homology"/>
<evidence type="ECO:0000256" key="5">
    <source>
        <dbReference type="ARBA" id="ARBA00023136"/>
    </source>
</evidence>
<dbReference type="OrthoDB" id="3631561at2"/>
<keyword evidence="3 6" id="KW-0812">Transmembrane</keyword>
<sequence length="533" mass="60412">MPDWTFQEILPYLVPPLLGAFIGYVTNHIAIRMLFRPLRPWRVFGLRLPLTPGIIPGKRGELAEKMGEMVGSHLLTSEDVGLALEKEGFRRELKGAVTDKLGLFLDRDLGPVASLVPAELRGRFADLVEQLRWKLVKGIFDYLESPDFERLLRTYLARKGNELLAKDLENFLTPERYQALRSHLDDKLSRFLRSDGVARAVAGFVDTKTEQWVTSQRSLREVLPAGLVEVVLSQLEKEVPPVLERFGGMLYDPEFRGRLVKKAREGIEGFLDSLGGLSAILAGFFDMDKVYGRIPEFLDKAGEEISRWLREEKTQAQVAAAIRERLDGFLDRPVASYLEKVPYEKVAGTRRFIRERVVAGVQGRRAAETLLAFAERGVERIKDSSFASLLQRLLPEGGLARVRDLFADRLLAELRTPAAREALDRILAERFELWLFRKPLGRLSARVPADLREELEAGLFNQLAELLKKEVPPLVETLNVRRIVEDKVNSLDILKVEGLLMGIMKEQFKYINLFGALLGFIIGLVNLFLLKLV</sequence>
<evidence type="ECO:0000256" key="3">
    <source>
        <dbReference type="ARBA" id="ARBA00022692"/>
    </source>
</evidence>
<evidence type="ECO:0000256" key="6">
    <source>
        <dbReference type="SAM" id="Phobius"/>
    </source>
</evidence>
<comment type="caution">
    <text evidence="7">The sequence shown here is derived from an EMBL/GenBank/DDBJ whole genome shotgun (WGS) entry which is preliminary data.</text>
</comment>
<dbReference type="PANTHER" id="PTHR35791:SF1">
    <property type="entry name" value="UPF0754 MEMBRANE PROTEIN YHEB"/>
    <property type="match status" value="1"/>
</dbReference>
<dbReference type="Pfam" id="PF04286">
    <property type="entry name" value="DUF445"/>
    <property type="match status" value="2"/>
</dbReference>
<dbReference type="Proteomes" id="UP000317155">
    <property type="component" value="Unassembled WGS sequence"/>
</dbReference>
<reference evidence="7 8" key="1">
    <citation type="submission" date="2019-07" db="EMBL/GenBank/DDBJ databases">
        <title>Insights of Desulfuromonas acetexigens electromicrobiology.</title>
        <authorList>
            <person name="Katuri K."/>
            <person name="Sapireddy V."/>
            <person name="Shaw D.R."/>
            <person name="Saikaly P."/>
        </authorList>
    </citation>
    <scope>NUCLEOTIDE SEQUENCE [LARGE SCALE GENOMIC DNA]</scope>
    <source>
        <strain evidence="7 8">2873</strain>
    </source>
</reference>